<sequence>MTSSRRSEDRYQFLGVDLSAIRNRNEFRVIRHLPEILSEYPEVEQNLVNIQDIYALALNLLPARYTQQFSIVLKDPVSSDRVRDALRQAVERVRDNPTGPARQYEME</sequence>
<dbReference type="AlphaFoldDB" id="A0A7W0CBK4"/>
<name>A0A7W0CBK4_9BACT</name>
<dbReference type="EMBL" id="JACDUS010000011">
    <property type="protein sequence ID" value="MBA2882683.1"/>
    <property type="molecule type" value="Genomic_DNA"/>
</dbReference>
<organism evidence="1 2">
    <name type="scientific">Desulfosalsimonas propionicica</name>
    <dbReference type="NCBI Taxonomy" id="332175"/>
    <lineage>
        <taxon>Bacteria</taxon>
        <taxon>Pseudomonadati</taxon>
        <taxon>Thermodesulfobacteriota</taxon>
        <taxon>Desulfobacteria</taxon>
        <taxon>Desulfobacterales</taxon>
        <taxon>Desulfosalsimonadaceae</taxon>
        <taxon>Desulfosalsimonas</taxon>
    </lineage>
</organism>
<reference evidence="1 2" key="1">
    <citation type="submission" date="2020-07" db="EMBL/GenBank/DDBJ databases">
        <title>Genomic Encyclopedia of Type Strains, Phase IV (KMG-IV): sequencing the most valuable type-strain genomes for metagenomic binning, comparative biology and taxonomic classification.</title>
        <authorList>
            <person name="Goeker M."/>
        </authorList>
    </citation>
    <scope>NUCLEOTIDE SEQUENCE [LARGE SCALE GENOMIC DNA]</scope>
    <source>
        <strain evidence="1 2">DSM 17721</strain>
    </source>
</reference>
<dbReference type="Proteomes" id="UP000525298">
    <property type="component" value="Unassembled WGS sequence"/>
</dbReference>
<dbReference type="Pfam" id="PF10719">
    <property type="entry name" value="ComFB"/>
    <property type="match status" value="1"/>
</dbReference>
<comment type="caution">
    <text evidence="1">The sequence shown here is derived from an EMBL/GenBank/DDBJ whole genome shotgun (WGS) entry which is preliminary data.</text>
</comment>
<gene>
    <name evidence="1" type="ORF">HNR65_003037</name>
</gene>
<proteinExistence type="predicted"/>
<evidence type="ECO:0008006" key="3">
    <source>
        <dbReference type="Google" id="ProtNLM"/>
    </source>
</evidence>
<dbReference type="InterPro" id="IPR019657">
    <property type="entry name" value="ComFB"/>
</dbReference>
<protein>
    <recommendedName>
        <fullName evidence="3">Late competence development protein ComFB</fullName>
    </recommendedName>
</protein>
<dbReference type="RefSeq" id="WP_181552313.1">
    <property type="nucleotide sequence ID" value="NZ_JACDUS010000011.1"/>
</dbReference>
<accession>A0A7W0CBK4</accession>
<keyword evidence="2" id="KW-1185">Reference proteome</keyword>
<evidence type="ECO:0000313" key="2">
    <source>
        <dbReference type="Proteomes" id="UP000525298"/>
    </source>
</evidence>
<evidence type="ECO:0000313" key="1">
    <source>
        <dbReference type="EMBL" id="MBA2882683.1"/>
    </source>
</evidence>